<dbReference type="Proteomes" id="UP001230933">
    <property type="component" value="Chromosome"/>
</dbReference>
<sequence>MTDAKSPRIERTSTQNHRSDVLRVAGELFTTQGYSNTGIRQIAARAGIDPALVIRYFGSKENLFLKAIVLPPLLKHAMESPLRGFGERLIGMLISRTREGMTPPSGTVFATLMQASDRPGVQAYFRELLEDMIVSRLAPRLHGSDSDLRARLIAAQINGLLAALYIVEAEVLREAPPAES</sequence>
<dbReference type="GO" id="GO:0003700">
    <property type="term" value="F:DNA-binding transcription factor activity"/>
    <property type="evidence" value="ECO:0007669"/>
    <property type="project" value="TreeGrafter"/>
</dbReference>
<dbReference type="PANTHER" id="PTHR30055:SF235">
    <property type="entry name" value="TRANSCRIPTIONAL REGULATORY PROTEIN"/>
    <property type="match status" value="1"/>
</dbReference>
<dbReference type="PROSITE" id="PS50977">
    <property type="entry name" value="HTH_TETR_2"/>
    <property type="match status" value="1"/>
</dbReference>
<evidence type="ECO:0000259" key="3">
    <source>
        <dbReference type="PROSITE" id="PS50977"/>
    </source>
</evidence>
<accession>A0AAX3ZY78</accession>
<evidence type="ECO:0000256" key="1">
    <source>
        <dbReference type="ARBA" id="ARBA00023125"/>
    </source>
</evidence>
<dbReference type="SUPFAM" id="SSF48498">
    <property type="entry name" value="Tetracyclin repressor-like, C-terminal domain"/>
    <property type="match status" value="1"/>
</dbReference>
<keyword evidence="1 2" id="KW-0238">DNA-binding</keyword>
<organism evidence="4 5">
    <name type="scientific">Rhodococcus erythropolis</name>
    <name type="common">Arthrobacter picolinophilus</name>
    <dbReference type="NCBI Taxonomy" id="1833"/>
    <lineage>
        <taxon>Bacteria</taxon>
        <taxon>Bacillati</taxon>
        <taxon>Actinomycetota</taxon>
        <taxon>Actinomycetes</taxon>
        <taxon>Mycobacteriales</taxon>
        <taxon>Nocardiaceae</taxon>
        <taxon>Rhodococcus</taxon>
        <taxon>Rhodococcus erythropolis group</taxon>
    </lineage>
</organism>
<feature type="domain" description="HTH tetR-type" evidence="3">
    <location>
        <begin position="15"/>
        <end position="75"/>
    </location>
</feature>
<reference evidence="4" key="1">
    <citation type="submission" date="2023-08" db="EMBL/GenBank/DDBJ databases">
        <title>Isolation and Characterization of Rhodococcus erythropolis MGMM8.</title>
        <authorList>
            <person name="Diabankana R.G.C."/>
            <person name="Afordoanyi D.M."/>
            <person name="Validov S.Z."/>
        </authorList>
    </citation>
    <scope>NUCLEOTIDE SEQUENCE</scope>
    <source>
        <strain evidence="4">MGMM8</strain>
    </source>
</reference>
<dbReference type="InterPro" id="IPR009057">
    <property type="entry name" value="Homeodomain-like_sf"/>
</dbReference>
<name>A0AAX3ZY78_RHOER</name>
<feature type="DNA-binding region" description="H-T-H motif" evidence="2">
    <location>
        <begin position="38"/>
        <end position="57"/>
    </location>
</feature>
<dbReference type="AlphaFoldDB" id="A0AAX3ZY78"/>
<dbReference type="PANTHER" id="PTHR30055">
    <property type="entry name" value="HTH-TYPE TRANSCRIPTIONAL REGULATOR RUTR"/>
    <property type="match status" value="1"/>
</dbReference>
<dbReference type="Pfam" id="PF17920">
    <property type="entry name" value="TetR_C_16"/>
    <property type="match status" value="1"/>
</dbReference>
<evidence type="ECO:0000313" key="5">
    <source>
        <dbReference type="Proteomes" id="UP001230933"/>
    </source>
</evidence>
<dbReference type="InterPro" id="IPR041678">
    <property type="entry name" value="TetR_C_16"/>
</dbReference>
<dbReference type="SUPFAM" id="SSF46689">
    <property type="entry name" value="Homeodomain-like"/>
    <property type="match status" value="1"/>
</dbReference>
<dbReference type="GO" id="GO:0000976">
    <property type="term" value="F:transcription cis-regulatory region binding"/>
    <property type="evidence" value="ECO:0007669"/>
    <property type="project" value="TreeGrafter"/>
</dbReference>
<protein>
    <submittedName>
        <fullName evidence="4">TetR family transcriptional regulator</fullName>
    </submittedName>
</protein>
<dbReference type="InterPro" id="IPR001647">
    <property type="entry name" value="HTH_TetR"/>
</dbReference>
<gene>
    <name evidence="4" type="ORF">QIE55_31075</name>
</gene>
<proteinExistence type="predicted"/>
<dbReference type="PRINTS" id="PR00455">
    <property type="entry name" value="HTHTETR"/>
</dbReference>
<dbReference type="RefSeq" id="WP_308370681.1">
    <property type="nucleotide sequence ID" value="NZ_CP124545.1"/>
</dbReference>
<dbReference type="InterPro" id="IPR036271">
    <property type="entry name" value="Tet_transcr_reg_TetR-rel_C_sf"/>
</dbReference>
<dbReference type="Pfam" id="PF00440">
    <property type="entry name" value="TetR_N"/>
    <property type="match status" value="1"/>
</dbReference>
<dbReference type="EMBL" id="CP124545">
    <property type="protein sequence ID" value="WMN01748.1"/>
    <property type="molecule type" value="Genomic_DNA"/>
</dbReference>
<evidence type="ECO:0000313" key="4">
    <source>
        <dbReference type="EMBL" id="WMN01748.1"/>
    </source>
</evidence>
<evidence type="ECO:0000256" key="2">
    <source>
        <dbReference type="PROSITE-ProRule" id="PRU00335"/>
    </source>
</evidence>
<dbReference type="Gene3D" id="1.10.357.10">
    <property type="entry name" value="Tetracycline Repressor, domain 2"/>
    <property type="match status" value="1"/>
</dbReference>
<dbReference type="InterPro" id="IPR050109">
    <property type="entry name" value="HTH-type_TetR-like_transc_reg"/>
</dbReference>